<feature type="domain" description="Helicase C-terminal" evidence="10">
    <location>
        <begin position="342"/>
        <end position="503"/>
    </location>
</feature>
<protein>
    <recommendedName>
        <fullName evidence="7">ATP-dependent RNA helicase</fullName>
        <ecNumber evidence="7">3.6.4.13</ecNumber>
    </recommendedName>
</protein>
<dbReference type="InterPro" id="IPR014001">
    <property type="entry name" value="Helicase_ATP-bd"/>
</dbReference>
<feature type="region of interest" description="Disordered" evidence="8">
    <location>
        <begin position="1"/>
        <end position="85"/>
    </location>
</feature>
<dbReference type="InterPro" id="IPR001650">
    <property type="entry name" value="Helicase_C-like"/>
</dbReference>
<evidence type="ECO:0000256" key="6">
    <source>
        <dbReference type="RuleBase" id="RU000492"/>
    </source>
</evidence>
<comment type="function">
    <text evidence="7">RNA helicase.</text>
</comment>
<dbReference type="GO" id="GO:0016787">
    <property type="term" value="F:hydrolase activity"/>
    <property type="evidence" value="ECO:0007669"/>
    <property type="project" value="UniProtKB-KW"/>
</dbReference>
<evidence type="ECO:0000256" key="2">
    <source>
        <dbReference type="ARBA" id="ARBA00022801"/>
    </source>
</evidence>
<evidence type="ECO:0000256" key="8">
    <source>
        <dbReference type="SAM" id="MobiDB-lite"/>
    </source>
</evidence>
<dbReference type="GO" id="GO:0003724">
    <property type="term" value="F:RNA helicase activity"/>
    <property type="evidence" value="ECO:0007669"/>
    <property type="project" value="UniProtKB-EC"/>
</dbReference>
<keyword evidence="2 6" id="KW-0378">Hydrolase</keyword>
<dbReference type="PROSITE" id="PS51194">
    <property type="entry name" value="HELICASE_CTER"/>
    <property type="match status" value="1"/>
</dbReference>
<comment type="catalytic activity">
    <reaction evidence="7">
        <text>ATP + H2O = ADP + phosphate + H(+)</text>
        <dbReference type="Rhea" id="RHEA:13065"/>
        <dbReference type="ChEBI" id="CHEBI:15377"/>
        <dbReference type="ChEBI" id="CHEBI:15378"/>
        <dbReference type="ChEBI" id="CHEBI:30616"/>
        <dbReference type="ChEBI" id="CHEBI:43474"/>
        <dbReference type="ChEBI" id="CHEBI:456216"/>
        <dbReference type="EC" id="3.6.4.13"/>
    </reaction>
</comment>
<dbReference type="SMART" id="SM00487">
    <property type="entry name" value="DEXDc"/>
    <property type="match status" value="1"/>
</dbReference>
<reference evidence="11 12" key="1">
    <citation type="journal article" date="2010" name="Science">
        <title>Pathogenicity determinants in smut fungi revealed by genome comparison.</title>
        <authorList>
            <person name="Schirawski J."/>
            <person name="Mannhaupt G."/>
            <person name="Muench K."/>
            <person name="Brefort T."/>
            <person name="Schipper K."/>
            <person name="Doehlemann G."/>
            <person name="Di Stasio M."/>
            <person name="Roessel N."/>
            <person name="Mendoza-Mendoza A."/>
            <person name="Pester D."/>
            <person name="Mueller O."/>
            <person name="Winterberg B."/>
            <person name="Meyer E."/>
            <person name="Ghareeb H."/>
            <person name="Wollenberg T."/>
            <person name="Muensterkoetter M."/>
            <person name="Wong P."/>
            <person name="Walter M."/>
            <person name="Stukenbrock E."/>
            <person name="Gueldener U."/>
            <person name="Kahmann R."/>
        </authorList>
    </citation>
    <scope>NUCLEOTIDE SEQUENCE [LARGE SCALE GENOMIC DNA]</scope>
    <source>
        <strain evidence="12">SRZ2</strain>
    </source>
</reference>
<dbReference type="Gene3D" id="3.40.50.300">
    <property type="entry name" value="P-loop containing nucleotide triphosphate hydrolases"/>
    <property type="match status" value="2"/>
</dbReference>
<dbReference type="Pfam" id="PF00270">
    <property type="entry name" value="DEAD"/>
    <property type="match status" value="1"/>
</dbReference>
<dbReference type="GO" id="GO:0003723">
    <property type="term" value="F:RNA binding"/>
    <property type="evidence" value="ECO:0007669"/>
    <property type="project" value="UniProtKB-UniRule"/>
</dbReference>
<dbReference type="AlphaFoldDB" id="E6ZZ42"/>
<dbReference type="Pfam" id="PF00271">
    <property type="entry name" value="Helicase_C"/>
    <property type="match status" value="1"/>
</dbReference>
<proteinExistence type="inferred from homology"/>
<evidence type="ECO:0000256" key="4">
    <source>
        <dbReference type="ARBA" id="ARBA00022840"/>
    </source>
</evidence>
<feature type="compositionally biased region" description="Polar residues" evidence="8">
    <location>
        <begin position="632"/>
        <end position="645"/>
    </location>
</feature>
<dbReference type="PANTHER" id="PTHR24031">
    <property type="entry name" value="RNA HELICASE"/>
    <property type="match status" value="1"/>
</dbReference>
<dbReference type="SMART" id="SM00490">
    <property type="entry name" value="HELICc"/>
    <property type="match status" value="1"/>
</dbReference>
<dbReference type="EC" id="3.6.4.13" evidence="7"/>
<dbReference type="OrthoDB" id="193716at2759"/>
<evidence type="ECO:0000259" key="10">
    <source>
        <dbReference type="PROSITE" id="PS51194"/>
    </source>
</evidence>
<evidence type="ECO:0000256" key="5">
    <source>
        <dbReference type="ARBA" id="ARBA00022884"/>
    </source>
</evidence>
<dbReference type="InterPro" id="IPR027417">
    <property type="entry name" value="P-loop_NTPase"/>
</dbReference>
<feature type="region of interest" description="Disordered" evidence="8">
    <location>
        <begin position="596"/>
        <end position="645"/>
    </location>
</feature>
<evidence type="ECO:0000313" key="11">
    <source>
        <dbReference type="EMBL" id="CBQ72499.1"/>
    </source>
</evidence>
<keyword evidence="1 6" id="KW-0547">Nucleotide-binding</keyword>
<dbReference type="Proteomes" id="UP000008867">
    <property type="component" value="Chromosome 4"/>
</dbReference>
<gene>
    <name evidence="11" type="ORF">sr13208</name>
</gene>
<dbReference type="EMBL" id="FQ311463">
    <property type="protein sequence ID" value="CBQ72499.1"/>
    <property type="molecule type" value="Genomic_DNA"/>
</dbReference>
<evidence type="ECO:0000256" key="1">
    <source>
        <dbReference type="ARBA" id="ARBA00022741"/>
    </source>
</evidence>
<evidence type="ECO:0000256" key="3">
    <source>
        <dbReference type="ARBA" id="ARBA00022806"/>
    </source>
</evidence>
<feature type="compositionally biased region" description="Polar residues" evidence="8">
    <location>
        <begin position="1"/>
        <end position="10"/>
    </location>
</feature>
<evidence type="ECO:0000256" key="7">
    <source>
        <dbReference type="RuleBase" id="RU365068"/>
    </source>
</evidence>
<evidence type="ECO:0000259" key="9">
    <source>
        <dbReference type="PROSITE" id="PS51192"/>
    </source>
</evidence>
<dbReference type="PROSITE" id="PS51192">
    <property type="entry name" value="HELICASE_ATP_BIND_1"/>
    <property type="match status" value="1"/>
</dbReference>
<accession>E6ZZ42</accession>
<dbReference type="HOGENOM" id="CLU_003041_26_6_1"/>
<comment type="similarity">
    <text evidence="6">Belongs to the DEAD box helicase family.</text>
</comment>
<dbReference type="PROSITE" id="PS00039">
    <property type="entry name" value="DEAD_ATP_HELICASE"/>
    <property type="match status" value="1"/>
</dbReference>
<comment type="domain">
    <text evidence="7">The Q motif is unique to and characteristic of the DEAD box family of RNA helicases and controls ATP binding and hydrolysis.</text>
</comment>
<dbReference type="GO" id="GO:0005524">
    <property type="term" value="F:ATP binding"/>
    <property type="evidence" value="ECO:0007669"/>
    <property type="project" value="UniProtKB-UniRule"/>
</dbReference>
<dbReference type="SUPFAM" id="SSF52540">
    <property type="entry name" value="P-loop containing nucleoside triphosphate hydrolases"/>
    <property type="match status" value="2"/>
</dbReference>
<dbReference type="eggNOG" id="KOG0342">
    <property type="taxonomic scope" value="Eukaryota"/>
</dbReference>
<organism evidence="11 12">
    <name type="scientific">Sporisorium reilianum (strain SRZ2)</name>
    <name type="common">Maize head smut fungus</name>
    <dbReference type="NCBI Taxonomy" id="999809"/>
    <lineage>
        <taxon>Eukaryota</taxon>
        <taxon>Fungi</taxon>
        <taxon>Dikarya</taxon>
        <taxon>Basidiomycota</taxon>
        <taxon>Ustilaginomycotina</taxon>
        <taxon>Ustilaginomycetes</taxon>
        <taxon>Ustilaginales</taxon>
        <taxon>Ustilaginaceae</taxon>
        <taxon>Sporisorium</taxon>
    </lineage>
</organism>
<name>E6ZZ42_SPORE</name>
<dbReference type="InterPro" id="IPR011545">
    <property type="entry name" value="DEAD/DEAH_box_helicase_dom"/>
</dbReference>
<keyword evidence="3 6" id="KW-0347">Helicase</keyword>
<sequence>MDSNSLSSRLGPQPGGGGGGRGRGGRGGRGRGAGGSRGRGRGGRGGAAAASTQQPPSNVVSSVDATPDETPAVSGTSTPTWTPKAIAPGTDAAVYLTENKFADLKGHIDDRLLSAIPFPTMSAVQAATLSTALAGKDVLAQAKTGTGKTLAFLIPSIQKLCALPKPPPQTSISVLVLSPTRELALQIEKEAQMLLANLQGSFSVQHVVGGTNIGAERKRLQRDRKDLLIATPGRLLDHLTSDAPGLDLRKACQNLRVLVLDEADRMLDMGFRNELEKILKMLPDPIASQRQSLFFSATIPSFVHDVAKLRPDHAFISTLTEQDTNTHEHVPQESLVCALRDCLPRALQVVLSEAIRYPSNHKILVFLPTARSTSLAAAVFTQLRNQRGSAYAKLGPIFEIHSRKSQAVRTKTMETFQTSASGILFSSDVTARGIDIPGISLVLQLGLPSSLEQYIHRLGRTARAGKQGRGVLILADFEAFFLTQSDVKKLPITRLDVAPVEAEAGVALGEVTRHVDGAMQAIDATTRSQAYQAHLGFYKSYLKQLRWKPEDLIASTNKYARDILQWPAGPDGTWVGPPLLQKTVSMMGLKGKSGLNVVRELPGRPGGGGSGGRNGGGGGGGGGAARDASLKRQGQSQGGRNSNKR</sequence>
<keyword evidence="12" id="KW-1185">Reference proteome</keyword>
<dbReference type="VEuPathDB" id="FungiDB:sr13208"/>
<feature type="compositionally biased region" description="Gly residues" evidence="8">
    <location>
        <begin position="13"/>
        <end position="22"/>
    </location>
</feature>
<dbReference type="CDD" id="cd18787">
    <property type="entry name" value="SF2_C_DEAD"/>
    <property type="match status" value="1"/>
</dbReference>
<feature type="domain" description="Helicase ATP-binding" evidence="9">
    <location>
        <begin position="129"/>
        <end position="317"/>
    </location>
</feature>
<dbReference type="InterPro" id="IPR000629">
    <property type="entry name" value="RNA-helicase_DEAD-box_CS"/>
</dbReference>
<evidence type="ECO:0000313" key="12">
    <source>
        <dbReference type="Proteomes" id="UP000008867"/>
    </source>
</evidence>
<keyword evidence="4 6" id="KW-0067">ATP-binding</keyword>
<feature type="compositionally biased region" description="Polar residues" evidence="8">
    <location>
        <begin position="52"/>
        <end position="64"/>
    </location>
</feature>
<keyword evidence="5 7" id="KW-0694">RNA-binding</keyword>
<feature type="compositionally biased region" description="Gly residues" evidence="8">
    <location>
        <begin position="604"/>
        <end position="624"/>
    </location>
</feature>